<accession>K2R339</accession>
<reference evidence="2 3" key="1">
    <citation type="journal article" date="2012" name="BMC Genomics">
        <title>Tools to kill: Genome of one of the most destructive plant pathogenic fungi Macrophomina phaseolina.</title>
        <authorList>
            <person name="Islam M.S."/>
            <person name="Haque M.S."/>
            <person name="Islam M.M."/>
            <person name="Emdad E.M."/>
            <person name="Halim A."/>
            <person name="Hossen Q.M.M."/>
            <person name="Hossain M.Z."/>
            <person name="Ahmed B."/>
            <person name="Rahim S."/>
            <person name="Rahman M.S."/>
            <person name="Alam M.M."/>
            <person name="Hou S."/>
            <person name="Wan X."/>
            <person name="Saito J.A."/>
            <person name="Alam M."/>
        </authorList>
    </citation>
    <scope>NUCLEOTIDE SEQUENCE [LARGE SCALE GENOMIC DNA]</scope>
    <source>
        <strain evidence="2 3">MS6</strain>
    </source>
</reference>
<evidence type="ECO:0000256" key="1">
    <source>
        <dbReference type="SAM" id="MobiDB-lite"/>
    </source>
</evidence>
<protein>
    <submittedName>
        <fullName evidence="2">Uncharacterized protein</fullName>
    </submittedName>
</protein>
<dbReference type="VEuPathDB" id="FungiDB:MPH_06057"/>
<evidence type="ECO:0000313" key="3">
    <source>
        <dbReference type="Proteomes" id="UP000007129"/>
    </source>
</evidence>
<feature type="compositionally biased region" description="Pro residues" evidence="1">
    <location>
        <begin position="1"/>
        <end position="10"/>
    </location>
</feature>
<dbReference type="AlphaFoldDB" id="K2R339"/>
<gene>
    <name evidence="2" type="ORF">MPH_06057</name>
</gene>
<dbReference type="HOGENOM" id="CLU_1402691_0_0_1"/>
<dbReference type="InParanoid" id="K2R339"/>
<organism evidence="2 3">
    <name type="scientific">Macrophomina phaseolina (strain MS6)</name>
    <name type="common">Charcoal rot fungus</name>
    <dbReference type="NCBI Taxonomy" id="1126212"/>
    <lineage>
        <taxon>Eukaryota</taxon>
        <taxon>Fungi</taxon>
        <taxon>Dikarya</taxon>
        <taxon>Ascomycota</taxon>
        <taxon>Pezizomycotina</taxon>
        <taxon>Dothideomycetes</taxon>
        <taxon>Dothideomycetes incertae sedis</taxon>
        <taxon>Botryosphaeriales</taxon>
        <taxon>Botryosphaeriaceae</taxon>
        <taxon>Macrophomina</taxon>
    </lineage>
</organism>
<comment type="caution">
    <text evidence="2">The sequence shown here is derived from an EMBL/GenBank/DDBJ whole genome shotgun (WGS) entry which is preliminary data.</text>
</comment>
<dbReference type="Proteomes" id="UP000007129">
    <property type="component" value="Unassembled WGS sequence"/>
</dbReference>
<feature type="region of interest" description="Disordered" evidence="1">
    <location>
        <begin position="1"/>
        <end position="31"/>
    </location>
</feature>
<name>K2R339_MACPH</name>
<sequence length="194" mass="21448">MEKQTAPPPANNTRSWILAEPTPTKSGRGLGQGGRCTLWTWALAPMDTSRISSSHPRMRSLVTPPMSRKVFSEQEIKDAPNLAYVDAPSHRLNSVVFFLQTMNGYPFRQSRVHTQTSSRMVLSSEIPPIKIPVCGPSLLPADRMLNLLMLAPKRGAGTSSAWVDPAHGTLHQDCFFRSKSRKSSRTVLASHFPP</sequence>
<dbReference type="EMBL" id="AHHD01000263">
    <property type="protein sequence ID" value="EKG16716.1"/>
    <property type="molecule type" value="Genomic_DNA"/>
</dbReference>
<evidence type="ECO:0000313" key="2">
    <source>
        <dbReference type="EMBL" id="EKG16716.1"/>
    </source>
</evidence>
<proteinExistence type="predicted"/>